<comment type="subcellular location">
    <subcellularLocation>
        <location evidence="1">Cell membrane</location>
        <topology evidence="1">Multi-pass membrane protein</topology>
    </subcellularLocation>
</comment>
<gene>
    <name evidence="11" type="ORF">NQ314_015133</name>
</gene>
<evidence type="ECO:0000256" key="7">
    <source>
        <dbReference type="ARBA" id="ARBA00023136"/>
    </source>
</evidence>
<evidence type="ECO:0000313" key="12">
    <source>
        <dbReference type="Proteomes" id="UP001162156"/>
    </source>
</evidence>
<keyword evidence="3" id="KW-1003">Cell membrane</keyword>
<evidence type="ECO:0000256" key="6">
    <source>
        <dbReference type="ARBA" id="ARBA00022989"/>
    </source>
</evidence>
<keyword evidence="7 9" id="KW-0472">Membrane</keyword>
<evidence type="ECO:0000256" key="2">
    <source>
        <dbReference type="ARBA" id="ARBA00022448"/>
    </source>
</evidence>
<dbReference type="PRINTS" id="PR00171">
    <property type="entry name" value="SUGRTRNSPORT"/>
</dbReference>
<accession>A0AAV8X009</accession>
<comment type="caution">
    <text evidence="11">The sequence shown here is derived from an EMBL/GenBank/DDBJ whole genome shotgun (WGS) entry which is preliminary data.</text>
</comment>
<dbReference type="GO" id="GO:0005886">
    <property type="term" value="C:plasma membrane"/>
    <property type="evidence" value="ECO:0007669"/>
    <property type="project" value="UniProtKB-SubCell"/>
</dbReference>
<evidence type="ECO:0000256" key="8">
    <source>
        <dbReference type="ARBA" id="ARBA00023180"/>
    </source>
</evidence>
<name>A0AAV8X009_9CUCU</name>
<evidence type="ECO:0000313" key="11">
    <source>
        <dbReference type="EMBL" id="KAJ8931867.1"/>
    </source>
</evidence>
<dbReference type="InterPro" id="IPR020846">
    <property type="entry name" value="MFS_dom"/>
</dbReference>
<feature type="transmembrane region" description="Helical" evidence="9">
    <location>
        <begin position="77"/>
        <end position="95"/>
    </location>
</feature>
<feature type="transmembrane region" description="Helical" evidence="9">
    <location>
        <begin position="9"/>
        <end position="28"/>
    </location>
</feature>
<dbReference type="PANTHER" id="PTHR48021">
    <property type="match status" value="1"/>
</dbReference>
<evidence type="ECO:0000256" key="4">
    <source>
        <dbReference type="ARBA" id="ARBA00022597"/>
    </source>
</evidence>
<dbReference type="PROSITE" id="PS50850">
    <property type="entry name" value="MFS"/>
    <property type="match status" value="1"/>
</dbReference>
<dbReference type="Gene3D" id="1.20.1250.20">
    <property type="entry name" value="MFS general substrate transporter like domains"/>
    <property type="match status" value="2"/>
</dbReference>
<feature type="domain" description="Major facilitator superfamily (MFS) profile" evidence="10">
    <location>
        <begin position="1"/>
        <end position="358"/>
    </location>
</feature>
<dbReference type="SUPFAM" id="SSF103473">
    <property type="entry name" value="MFS general substrate transporter"/>
    <property type="match status" value="1"/>
</dbReference>
<dbReference type="FunFam" id="1.20.1250.20:FF:000218">
    <property type="entry name" value="facilitated trehalose transporter Tret1"/>
    <property type="match status" value="1"/>
</dbReference>
<keyword evidence="5 9" id="KW-0812">Transmembrane</keyword>
<keyword evidence="4" id="KW-0762">Sugar transport</keyword>
<sequence length="358" mass="39120">MYKSETERICNIVSFVVGTTLTWSSPVISKLQDLETTPFEIPATSDEMSWISSLLPLGAVFGPFIFGYLADRIGRKYTLLICGVPFLVCYFLLAFGKVLGIYYAARFISGLAVGGVFTVIPMYIGEIADNSNRGALGSTMNCFLCLGLLFSYALGPYVSIVAFNIVPHYYVSNEKHDLAKSALQKIRGNETDSIEKELADIQAKLKEEGHGTFFDIFKSKGLIKAFIISVCLVAFQQLSGINAVLFYAQNIFQQAGTSLKPAVCSIIIGGVQFGTSFITPLVCERLGRKILLLMSATGMLIAEVPLAKYFDAISKSIGMGPSFWIFAAFCVAAIPFCLFYVLETKGRSLQEIQNALNA</sequence>
<protein>
    <recommendedName>
        <fullName evidence="10">Major facilitator superfamily (MFS) profile domain-containing protein</fullName>
    </recommendedName>
</protein>
<dbReference type="PANTHER" id="PTHR48021:SF47">
    <property type="entry name" value="GH17672P"/>
    <property type="match status" value="1"/>
</dbReference>
<keyword evidence="12" id="KW-1185">Reference proteome</keyword>
<evidence type="ECO:0000256" key="3">
    <source>
        <dbReference type="ARBA" id="ARBA00022475"/>
    </source>
</evidence>
<dbReference type="AlphaFoldDB" id="A0AAV8X009"/>
<keyword evidence="8" id="KW-0325">Glycoprotein</keyword>
<dbReference type="InterPro" id="IPR050549">
    <property type="entry name" value="MFS_Trehalose_Transporter"/>
</dbReference>
<keyword evidence="2" id="KW-0813">Transport</keyword>
<feature type="transmembrane region" description="Helical" evidence="9">
    <location>
        <begin position="101"/>
        <end position="124"/>
    </location>
</feature>
<evidence type="ECO:0000259" key="10">
    <source>
        <dbReference type="PROSITE" id="PS50850"/>
    </source>
</evidence>
<evidence type="ECO:0000256" key="9">
    <source>
        <dbReference type="SAM" id="Phobius"/>
    </source>
</evidence>
<dbReference type="GO" id="GO:0022857">
    <property type="term" value="F:transmembrane transporter activity"/>
    <property type="evidence" value="ECO:0007669"/>
    <property type="project" value="InterPro"/>
</dbReference>
<dbReference type="PROSITE" id="PS00217">
    <property type="entry name" value="SUGAR_TRANSPORT_2"/>
    <property type="match status" value="1"/>
</dbReference>
<feature type="transmembrane region" description="Helical" evidence="9">
    <location>
        <begin position="48"/>
        <end position="70"/>
    </location>
</feature>
<reference evidence="11" key="1">
    <citation type="journal article" date="2023" name="Insect Mol. Biol.">
        <title>Genome sequencing provides insights into the evolution of gene families encoding plant cell wall-degrading enzymes in longhorned beetles.</title>
        <authorList>
            <person name="Shin N.R."/>
            <person name="Okamura Y."/>
            <person name="Kirsch R."/>
            <person name="Pauchet Y."/>
        </authorList>
    </citation>
    <scope>NUCLEOTIDE SEQUENCE</scope>
    <source>
        <strain evidence="11">RBIC_L_NR</strain>
    </source>
</reference>
<dbReference type="InterPro" id="IPR005829">
    <property type="entry name" value="Sugar_transporter_CS"/>
</dbReference>
<dbReference type="InterPro" id="IPR003663">
    <property type="entry name" value="Sugar/inositol_transpt"/>
</dbReference>
<feature type="transmembrane region" description="Helical" evidence="9">
    <location>
        <begin position="259"/>
        <end position="283"/>
    </location>
</feature>
<feature type="transmembrane region" description="Helical" evidence="9">
    <location>
        <begin position="225"/>
        <end position="247"/>
    </location>
</feature>
<keyword evidence="6 9" id="KW-1133">Transmembrane helix</keyword>
<dbReference type="EMBL" id="JANEYF010004209">
    <property type="protein sequence ID" value="KAJ8931867.1"/>
    <property type="molecule type" value="Genomic_DNA"/>
</dbReference>
<feature type="transmembrane region" description="Helical" evidence="9">
    <location>
        <begin position="322"/>
        <end position="342"/>
    </location>
</feature>
<evidence type="ECO:0000256" key="1">
    <source>
        <dbReference type="ARBA" id="ARBA00004651"/>
    </source>
</evidence>
<dbReference type="Pfam" id="PF00083">
    <property type="entry name" value="Sugar_tr"/>
    <property type="match status" value="2"/>
</dbReference>
<dbReference type="Proteomes" id="UP001162156">
    <property type="component" value="Unassembled WGS sequence"/>
</dbReference>
<dbReference type="InterPro" id="IPR036259">
    <property type="entry name" value="MFS_trans_sf"/>
</dbReference>
<evidence type="ECO:0000256" key="5">
    <source>
        <dbReference type="ARBA" id="ARBA00022692"/>
    </source>
</evidence>
<proteinExistence type="predicted"/>
<organism evidence="11 12">
    <name type="scientific">Rhamnusium bicolor</name>
    <dbReference type="NCBI Taxonomy" id="1586634"/>
    <lineage>
        <taxon>Eukaryota</taxon>
        <taxon>Metazoa</taxon>
        <taxon>Ecdysozoa</taxon>
        <taxon>Arthropoda</taxon>
        <taxon>Hexapoda</taxon>
        <taxon>Insecta</taxon>
        <taxon>Pterygota</taxon>
        <taxon>Neoptera</taxon>
        <taxon>Endopterygota</taxon>
        <taxon>Coleoptera</taxon>
        <taxon>Polyphaga</taxon>
        <taxon>Cucujiformia</taxon>
        <taxon>Chrysomeloidea</taxon>
        <taxon>Cerambycidae</taxon>
        <taxon>Lepturinae</taxon>
        <taxon>Rhagiini</taxon>
        <taxon>Rhamnusium</taxon>
    </lineage>
</organism>
<dbReference type="InterPro" id="IPR005828">
    <property type="entry name" value="MFS_sugar_transport-like"/>
</dbReference>